<dbReference type="Pfam" id="PF00576">
    <property type="entry name" value="Transthyretin"/>
    <property type="match status" value="1"/>
</dbReference>
<dbReference type="EC" id="4.1.1.97" evidence="3"/>
<name>A0AAE0FVZ7_9CHLO</name>
<evidence type="ECO:0000256" key="5">
    <source>
        <dbReference type="ARBA" id="ARBA00022793"/>
    </source>
</evidence>
<dbReference type="SUPFAM" id="SSF158694">
    <property type="entry name" value="UraD-Like"/>
    <property type="match status" value="1"/>
</dbReference>
<keyword evidence="10" id="KW-1185">Reference proteome</keyword>
<dbReference type="GO" id="GO:0005777">
    <property type="term" value="C:peroxisome"/>
    <property type="evidence" value="ECO:0007669"/>
    <property type="project" value="TreeGrafter"/>
</dbReference>
<feature type="domain" description="Oxo-4-hydroxy-4-carboxy-5-ureidoimidazoline decarboxylase" evidence="8">
    <location>
        <begin position="7"/>
        <end position="165"/>
    </location>
</feature>
<dbReference type="GO" id="GO:0019628">
    <property type="term" value="P:urate catabolic process"/>
    <property type="evidence" value="ECO:0007669"/>
    <property type="project" value="TreeGrafter"/>
</dbReference>
<accession>A0AAE0FVZ7</accession>
<dbReference type="Gene3D" id="1.10.3330.10">
    <property type="entry name" value="Oxo-4-hydroxy-4-carboxy-5-ureidoimidazoline decarboxylase"/>
    <property type="match status" value="1"/>
</dbReference>
<dbReference type="GO" id="GO:0006144">
    <property type="term" value="P:purine nucleobase metabolic process"/>
    <property type="evidence" value="ECO:0007669"/>
    <property type="project" value="UniProtKB-KW"/>
</dbReference>
<evidence type="ECO:0000256" key="3">
    <source>
        <dbReference type="ARBA" id="ARBA00012257"/>
    </source>
</evidence>
<dbReference type="Gene3D" id="2.60.40.180">
    <property type="entry name" value="Transthyretin/hydroxyisourate hydrolase domain"/>
    <property type="match status" value="1"/>
</dbReference>
<dbReference type="PANTHER" id="PTHR43466:SF1">
    <property type="entry name" value="2-OXO-4-HYDROXY-4-CARBOXY-5-UREIDOIMIDAZOLINE DECARBOXYLASE-RELATED"/>
    <property type="match status" value="1"/>
</dbReference>
<comment type="pathway">
    <text evidence="2">Purine metabolism; urate degradation; (S)-allantoin from urate: step 3/3.</text>
</comment>
<evidence type="ECO:0000256" key="4">
    <source>
        <dbReference type="ARBA" id="ARBA00022631"/>
    </source>
</evidence>
<reference evidence="9 10" key="1">
    <citation type="journal article" date="2015" name="Genome Biol. Evol.">
        <title>Comparative Genomics of a Bacterivorous Green Alga Reveals Evolutionary Causalities and Consequences of Phago-Mixotrophic Mode of Nutrition.</title>
        <authorList>
            <person name="Burns J.A."/>
            <person name="Paasch A."/>
            <person name="Narechania A."/>
            <person name="Kim E."/>
        </authorList>
    </citation>
    <scope>NUCLEOTIDE SEQUENCE [LARGE SCALE GENOMIC DNA]</scope>
    <source>
        <strain evidence="9 10">PLY_AMNH</strain>
    </source>
</reference>
<feature type="non-terminal residue" evidence="9">
    <location>
        <position position="265"/>
    </location>
</feature>
<comment type="caution">
    <text evidence="9">The sequence shown here is derived from an EMBL/GenBank/DDBJ whole genome shotgun (WGS) entry which is preliminary data.</text>
</comment>
<comment type="catalytic activity">
    <reaction evidence="1">
        <text>5-hydroxy-2-oxo-4-ureido-2,5-dihydro-1H-imidazole-5-carboxylate + H(+) = (S)-allantoin + CO2</text>
        <dbReference type="Rhea" id="RHEA:26301"/>
        <dbReference type="ChEBI" id="CHEBI:15378"/>
        <dbReference type="ChEBI" id="CHEBI:15678"/>
        <dbReference type="ChEBI" id="CHEBI:16526"/>
        <dbReference type="ChEBI" id="CHEBI:58639"/>
        <dbReference type="EC" id="4.1.1.97"/>
    </reaction>
</comment>
<dbReference type="InterPro" id="IPR023416">
    <property type="entry name" value="Transthyretin/HIU_hydrolase_d"/>
</dbReference>
<evidence type="ECO:0000256" key="1">
    <source>
        <dbReference type="ARBA" id="ARBA00001163"/>
    </source>
</evidence>
<keyword evidence="6" id="KW-0456">Lyase</keyword>
<keyword evidence="4" id="KW-0659">Purine metabolism</keyword>
<dbReference type="GO" id="GO:0051997">
    <property type="term" value="F:2-oxo-4-hydroxy-4-carboxy-5-ureidoimidazoline decarboxylase activity"/>
    <property type="evidence" value="ECO:0007669"/>
    <property type="project" value="UniProtKB-EC"/>
</dbReference>
<dbReference type="SUPFAM" id="SSF49472">
    <property type="entry name" value="Transthyretin (synonym: prealbumin)"/>
    <property type="match status" value="1"/>
</dbReference>
<sequence length="265" mass="28396">MDMSRFNDLAPEKAVEEILRCCGSTQFAQKLAAARPYGSFEELITASRNIWKNEVCVTEWLAAFKAHPRIGDVDSLRKKFATTADWCEGEQSAAMRSANEDVINGLAQGNTDYEAKFGFIFIICATGKPAGVILDALRARLPNSPHHELKLAALEQQKITEIRLQKLLGCEAPPVTATAAAANRLGTLGAHLSPAPAAAPTAPKRAPITTHVLDISIGRPAEGIPVTLEKMMVPGDATTFEHIGKGVTDADGRIGTLLEPGSTRQ</sequence>
<evidence type="ECO:0000256" key="6">
    <source>
        <dbReference type="ARBA" id="ARBA00023239"/>
    </source>
</evidence>
<evidence type="ECO:0000313" key="10">
    <source>
        <dbReference type="Proteomes" id="UP001190700"/>
    </source>
</evidence>
<dbReference type="NCBIfam" id="NF010372">
    <property type="entry name" value="PRK13798.1"/>
    <property type="match status" value="1"/>
</dbReference>
<dbReference type="InterPro" id="IPR017595">
    <property type="entry name" value="OHCU_decarboxylase-2"/>
</dbReference>
<protein>
    <recommendedName>
        <fullName evidence="3">2-oxo-4-hydroxy-4-carboxy-5-ureidoimidazoline decarboxylase</fullName>
        <ecNumber evidence="3">4.1.1.97</ecNumber>
    </recommendedName>
</protein>
<proteinExistence type="predicted"/>
<dbReference type="InterPro" id="IPR023418">
    <property type="entry name" value="Thyroxine_BS"/>
</dbReference>
<dbReference type="AlphaFoldDB" id="A0AAE0FVZ7"/>
<dbReference type="InterPro" id="IPR036817">
    <property type="entry name" value="Transthyretin/HIU_hydrolase_sf"/>
</dbReference>
<evidence type="ECO:0000313" key="9">
    <source>
        <dbReference type="EMBL" id="KAK3267029.1"/>
    </source>
</evidence>
<evidence type="ECO:0000259" key="8">
    <source>
        <dbReference type="Pfam" id="PF09349"/>
    </source>
</evidence>
<dbReference type="PANTHER" id="PTHR43466">
    <property type="entry name" value="2-OXO-4-HYDROXY-4-CARBOXY-5-UREIDOIMIDAZOLINE DECARBOXYLASE-RELATED"/>
    <property type="match status" value="1"/>
</dbReference>
<feature type="domain" description="Transthyretin/hydroxyisourate hydrolase" evidence="7">
    <location>
        <begin position="208"/>
        <end position="259"/>
    </location>
</feature>
<dbReference type="Pfam" id="PF09349">
    <property type="entry name" value="OHCU_decarbox"/>
    <property type="match status" value="1"/>
</dbReference>
<dbReference type="NCBIfam" id="TIGR03180">
    <property type="entry name" value="UraD_2"/>
    <property type="match status" value="1"/>
</dbReference>
<organism evidence="9 10">
    <name type="scientific">Cymbomonas tetramitiformis</name>
    <dbReference type="NCBI Taxonomy" id="36881"/>
    <lineage>
        <taxon>Eukaryota</taxon>
        <taxon>Viridiplantae</taxon>
        <taxon>Chlorophyta</taxon>
        <taxon>Pyramimonadophyceae</taxon>
        <taxon>Pyramimonadales</taxon>
        <taxon>Pyramimonadaceae</taxon>
        <taxon>Cymbomonas</taxon>
    </lineage>
</organism>
<evidence type="ECO:0000256" key="2">
    <source>
        <dbReference type="ARBA" id="ARBA00004754"/>
    </source>
</evidence>
<dbReference type="InterPro" id="IPR018020">
    <property type="entry name" value="OHCU_decarboxylase"/>
</dbReference>
<keyword evidence="5" id="KW-0210">Decarboxylase</keyword>
<evidence type="ECO:0000259" key="7">
    <source>
        <dbReference type="Pfam" id="PF00576"/>
    </source>
</evidence>
<dbReference type="InterPro" id="IPR036778">
    <property type="entry name" value="OHCU_decarboxylase_sf"/>
</dbReference>
<gene>
    <name evidence="9" type="ORF">CYMTET_24387</name>
</gene>
<dbReference type="Proteomes" id="UP001190700">
    <property type="component" value="Unassembled WGS sequence"/>
</dbReference>
<dbReference type="PROSITE" id="PS00768">
    <property type="entry name" value="TRANSTHYRETIN_1"/>
    <property type="match status" value="1"/>
</dbReference>
<dbReference type="EMBL" id="LGRX02012662">
    <property type="protein sequence ID" value="KAK3267029.1"/>
    <property type="molecule type" value="Genomic_DNA"/>
</dbReference>